<organism evidence="2 3">
    <name type="scientific">Steinernema carpocapsae</name>
    <name type="common">Entomopathogenic nematode</name>
    <dbReference type="NCBI Taxonomy" id="34508"/>
    <lineage>
        <taxon>Eukaryota</taxon>
        <taxon>Metazoa</taxon>
        <taxon>Ecdysozoa</taxon>
        <taxon>Nematoda</taxon>
        <taxon>Chromadorea</taxon>
        <taxon>Rhabditida</taxon>
        <taxon>Tylenchina</taxon>
        <taxon>Panagrolaimomorpha</taxon>
        <taxon>Strongyloidoidea</taxon>
        <taxon>Steinernematidae</taxon>
        <taxon>Steinernema</taxon>
    </lineage>
</organism>
<proteinExistence type="predicted"/>
<feature type="compositionally biased region" description="Basic and acidic residues" evidence="1">
    <location>
        <begin position="87"/>
        <end position="97"/>
    </location>
</feature>
<dbReference type="Proteomes" id="UP000298663">
    <property type="component" value="Unassembled WGS sequence"/>
</dbReference>
<reference evidence="2 3" key="2">
    <citation type="journal article" date="2019" name="G3 (Bethesda)">
        <title>Hybrid Assembly of the Genome of the Entomopathogenic Nematode Steinernema carpocapsae Identifies the X-Chromosome.</title>
        <authorList>
            <person name="Serra L."/>
            <person name="Macchietto M."/>
            <person name="Macias-Munoz A."/>
            <person name="McGill C.J."/>
            <person name="Rodriguez I.M."/>
            <person name="Rodriguez B."/>
            <person name="Murad R."/>
            <person name="Mortazavi A."/>
        </authorList>
    </citation>
    <scope>NUCLEOTIDE SEQUENCE [LARGE SCALE GENOMIC DNA]</scope>
    <source>
        <strain evidence="2 3">ALL</strain>
    </source>
</reference>
<gene>
    <name evidence="2" type="ORF">L596_028025</name>
</gene>
<reference evidence="2 3" key="1">
    <citation type="journal article" date="2015" name="Genome Biol.">
        <title>Comparative genomics of Steinernema reveals deeply conserved gene regulatory networks.</title>
        <authorList>
            <person name="Dillman A.R."/>
            <person name="Macchietto M."/>
            <person name="Porter C.F."/>
            <person name="Rogers A."/>
            <person name="Williams B."/>
            <person name="Antoshechkin I."/>
            <person name="Lee M.M."/>
            <person name="Goodwin Z."/>
            <person name="Lu X."/>
            <person name="Lewis E.E."/>
            <person name="Goodrich-Blair H."/>
            <person name="Stock S.P."/>
            <person name="Adams B.J."/>
            <person name="Sternberg P.W."/>
            <person name="Mortazavi A."/>
        </authorList>
    </citation>
    <scope>NUCLEOTIDE SEQUENCE [LARGE SCALE GENOMIC DNA]</scope>
    <source>
        <strain evidence="2 3">ALL</strain>
    </source>
</reference>
<evidence type="ECO:0000256" key="1">
    <source>
        <dbReference type="SAM" id="MobiDB-lite"/>
    </source>
</evidence>
<feature type="compositionally biased region" description="Basic and acidic residues" evidence="1">
    <location>
        <begin position="61"/>
        <end position="80"/>
    </location>
</feature>
<comment type="caution">
    <text evidence="2">The sequence shown here is derived from an EMBL/GenBank/DDBJ whole genome shotgun (WGS) entry which is preliminary data.</text>
</comment>
<dbReference type="AlphaFoldDB" id="A0A4U5LX80"/>
<keyword evidence="3" id="KW-1185">Reference proteome</keyword>
<name>A0A4U5LX80_STECR</name>
<feature type="region of interest" description="Disordered" evidence="1">
    <location>
        <begin position="53"/>
        <end position="97"/>
    </location>
</feature>
<protein>
    <submittedName>
        <fullName evidence="2">Uncharacterized protein</fullName>
    </submittedName>
</protein>
<evidence type="ECO:0000313" key="3">
    <source>
        <dbReference type="Proteomes" id="UP000298663"/>
    </source>
</evidence>
<evidence type="ECO:0000313" key="2">
    <source>
        <dbReference type="EMBL" id="TKR60838.1"/>
    </source>
</evidence>
<accession>A0A4U5LX80</accession>
<dbReference type="EMBL" id="AZBU02000011">
    <property type="protein sequence ID" value="TKR60838.1"/>
    <property type="molecule type" value="Genomic_DNA"/>
</dbReference>
<sequence>MFQTFHFDPLSNHTSLFHFQVSVSKINLPCTICIQQPCFPLEPTLHSISRPVGCGRSVTAEPRHRSEEQRRHRSAEEQLRHAPTYKVEIRRHVQGRD</sequence>